<protein>
    <submittedName>
        <fullName evidence="1">Uncharacterized protein</fullName>
    </submittedName>
</protein>
<proteinExistence type="predicted"/>
<dbReference type="EMBL" id="CM056815">
    <property type="protein sequence ID" value="KAJ8630431.1"/>
    <property type="molecule type" value="Genomic_DNA"/>
</dbReference>
<gene>
    <name evidence="1" type="ORF">MRB53_023754</name>
</gene>
<evidence type="ECO:0000313" key="1">
    <source>
        <dbReference type="EMBL" id="KAJ8630431.1"/>
    </source>
</evidence>
<sequence length="91" mass="10555">MTKGEGDLLKSREDPRSLPVLIAVCALVHSRRKNIATSHRRRRRLGRNMATPLRWVLPPVFGFQDSVTTGEEEWSRGQSMLPCCERRRQRI</sequence>
<organism evidence="1 2">
    <name type="scientific">Persea americana</name>
    <name type="common">Avocado</name>
    <dbReference type="NCBI Taxonomy" id="3435"/>
    <lineage>
        <taxon>Eukaryota</taxon>
        <taxon>Viridiplantae</taxon>
        <taxon>Streptophyta</taxon>
        <taxon>Embryophyta</taxon>
        <taxon>Tracheophyta</taxon>
        <taxon>Spermatophyta</taxon>
        <taxon>Magnoliopsida</taxon>
        <taxon>Magnoliidae</taxon>
        <taxon>Laurales</taxon>
        <taxon>Lauraceae</taxon>
        <taxon>Persea</taxon>
    </lineage>
</organism>
<dbReference type="Proteomes" id="UP001234297">
    <property type="component" value="Chromosome 7"/>
</dbReference>
<accession>A0ACC2LAA6</accession>
<name>A0ACC2LAA6_PERAE</name>
<reference evidence="1 2" key="1">
    <citation type="journal article" date="2022" name="Hortic Res">
        <title>A haplotype resolved chromosomal level avocado genome allows analysis of novel avocado genes.</title>
        <authorList>
            <person name="Nath O."/>
            <person name="Fletcher S.J."/>
            <person name="Hayward A."/>
            <person name="Shaw L.M."/>
            <person name="Masouleh A.K."/>
            <person name="Furtado A."/>
            <person name="Henry R.J."/>
            <person name="Mitter N."/>
        </authorList>
    </citation>
    <scope>NUCLEOTIDE SEQUENCE [LARGE SCALE GENOMIC DNA]</scope>
    <source>
        <strain evidence="2">cv. Hass</strain>
    </source>
</reference>
<evidence type="ECO:0000313" key="2">
    <source>
        <dbReference type="Proteomes" id="UP001234297"/>
    </source>
</evidence>
<comment type="caution">
    <text evidence="1">The sequence shown here is derived from an EMBL/GenBank/DDBJ whole genome shotgun (WGS) entry which is preliminary data.</text>
</comment>
<keyword evidence="2" id="KW-1185">Reference proteome</keyword>